<sequence>MAMRWFVALATAIFGVHLLLAAVIPPVDDPSQHRRRPSAR</sequence>
<keyword evidence="2" id="KW-1185">Reference proteome</keyword>
<dbReference type="AlphaFoldDB" id="A0A6C2YUN7"/>
<protein>
    <submittedName>
        <fullName evidence="1">Uncharacterized protein</fullName>
    </submittedName>
</protein>
<evidence type="ECO:0000313" key="1">
    <source>
        <dbReference type="EMBL" id="VIP05101.1"/>
    </source>
</evidence>
<dbReference type="InParanoid" id="A0A6C2YUN7"/>
<evidence type="ECO:0000313" key="2">
    <source>
        <dbReference type="Proteomes" id="UP000464378"/>
    </source>
</evidence>
<gene>
    <name evidence="1" type="ORF">GMBLW1_40920</name>
</gene>
<name>A0A6C2YUN7_9BACT</name>
<dbReference type="RefSeq" id="WP_261345317.1">
    <property type="nucleotide sequence ID" value="NZ_LR593887.1"/>
</dbReference>
<dbReference type="EMBL" id="LR586016">
    <property type="protein sequence ID" value="VIP05101.1"/>
    <property type="molecule type" value="Genomic_DNA"/>
</dbReference>
<proteinExistence type="predicted"/>
<dbReference type="KEGG" id="tim:GMBLW1_40920"/>
<accession>A0A6C2YUN7</accession>
<dbReference type="Proteomes" id="UP000464378">
    <property type="component" value="Chromosome"/>
</dbReference>
<organism evidence="1">
    <name type="scientific">Tuwongella immobilis</name>
    <dbReference type="NCBI Taxonomy" id="692036"/>
    <lineage>
        <taxon>Bacteria</taxon>
        <taxon>Pseudomonadati</taxon>
        <taxon>Planctomycetota</taxon>
        <taxon>Planctomycetia</taxon>
        <taxon>Gemmatales</taxon>
        <taxon>Gemmataceae</taxon>
        <taxon>Tuwongella</taxon>
    </lineage>
</organism>
<dbReference type="EMBL" id="LR593887">
    <property type="protein sequence ID" value="VTS07558.1"/>
    <property type="molecule type" value="Genomic_DNA"/>
</dbReference>
<reference evidence="1" key="1">
    <citation type="submission" date="2019-04" db="EMBL/GenBank/DDBJ databases">
        <authorList>
            <consortium name="Science for Life Laboratories"/>
        </authorList>
    </citation>
    <scope>NUCLEOTIDE SEQUENCE</scope>
    <source>
        <strain evidence="1">MBLW1</strain>
    </source>
</reference>